<dbReference type="CDD" id="cd16343">
    <property type="entry name" value="LMWPTP"/>
    <property type="match status" value="1"/>
</dbReference>
<evidence type="ECO:0000313" key="7">
    <source>
        <dbReference type="Proteomes" id="UP001500187"/>
    </source>
</evidence>
<evidence type="ECO:0000313" key="6">
    <source>
        <dbReference type="EMBL" id="GAA4800764.1"/>
    </source>
</evidence>
<dbReference type="EC" id="3.1.3.48" evidence="2"/>
<dbReference type="InterPro" id="IPR017867">
    <property type="entry name" value="Tyr_phospatase_low_mol_wt"/>
</dbReference>
<dbReference type="Pfam" id="PF01451">
    <property type="entry name" value="LMWPc"/>
    <property type="match status" value="1"/>
</dbReference>
<dbReference type="Gene3D" id="3.40.50.2300">
    <property type="match status" value="1"/>
</dbReference>
<dbReference type="InterPro" id="IPR023485">
    <property type="entry name" value="Ptyr_pPase"/>
</dbReference>
<protein>
    <recommendedName>
        <fullName evidence="2">protein-tyrosine-phosphatase</fullName>
        <ecNumber evidence="2">3.1.3.48</ecNumber>
    </recommendedName>
</protein>
<name>A0ABP9BYH0_9MICC</name>
<dbReference type="InterPro" id="IPR036196">
    <property type="entry name" value="Ptyr_pPase_sf"/>
</dbReference>
<keyword evidence="7" id="KW-1185">Reference proteome</keyword>
<evidence type="ECO:0000256" key="3">
    <source>
        <dbReference type="ARBA" id="ARBA00022801"/>
    </source>
</evidence>
<evidence type="ECO:0000256" key="2">
    <source>
        <dbReference type="ARBA" id="ARBA00013064"/>
    </source>
</evidence>
<keyword evidence="4" id="KW-0904">Protein phosphatase</keyword>
<dbReference type="SMART" id="SM00226">
    <property type="entry name" value="LMWPc"/>
    <property type="match status" value="1"/>
</dbReference>
<dbReference type="InterPro" id="IPR050438">
    <property type="entry name" value="LMW_PTPase"/>
</dbReference>
<feature type="domain" description="Phosphotyrosine protein phosphatase I" evidence="5">
    <location>
        <begin position="4"/>
        <end position="157"/>
    </location>
</feature>
<proteinExistence type="inferred from homology"/>
<evidence type="ECO:0000256" key="4">
    <source>
        <dbReference type="ARBA" id="ARBA00022912"/>
    </source>
</evidence>
<evidence type="ECO:0000256" key="1">
    <source>
        <dbReference type="ARBA" id="ARBA00011063"/>
    </source>
</evidence>
<dbReference type="EMBL" id="BAABKP010000007">
    <property type="protein sequence ID" value="GAA4800764.1"/>
    <property type="molecule type" value="Genomic_DNA"/>
</dbReference>
<dbReference type="PRINTS" id="PR00719">
    <property type="entry name" value="LMWPTPASE"/>
</dbReference>
<dbReference type="SUPFAM" id="SSF52788">
    <property type="entry name" value="Phosphotyrosine protein phosphatases I"/>
    <property type="match status" value="1"/>
</dbReference>
<evidence type="ECO:0000259" key="5">
    <source>
        <dbReference type="SMART" id="SM00226"/>
    </source>
</evidence>
<dbReference type="PANTHER" id="PTHR11717:SF7">
    <property type="entry name" value="LOW MOLECULAR WEIGHT PHOSPHOTYROSINE PROTEIN PHOSPHATASE"/>
    <property type="match status" value="1"/>
</dbReference>
<dbReference type="Proteomes" id="UP001500187">
    <property type="component" value="Unassembled WGS sequence"/>
</dbReference>
<comment type="similarity">
    <text evidence="1">Belongs to the low molecular weight phosphotyrosine protein phosphatase family.</text>
</comment>
<reference evidence="7" key="1">
    <citation type="journal article" date="2019" name="Int. J. Syst. Evol. Microbiol.">
        <title>The Global Catalogue of Microorganisms (GCM) 10K type strain sequencing project: providing services to taxonomists for standard genome sequencing and annotation.</title>
        <authorList>
            <consortium name="The Broad Institute Genomics Platform"/>
            <consortium name="The Broad Institute Genome Sequencing Center for Infectious Disease"/>
            <person name="Wu L."/>
            <person name="Ma J."/>
        </authorList>
    </citation>
    <scope>NUCLEOTIDE SEQUENCE [LARGE SCALE GENOMIC DNA]</scope>
    <source>
        <strain evidence="7">JCM 18541</strain>
    </source>
</reference>
<keyword evidence="3" id="KW-0378">Hydrolase</keyword>
<dbReference type="PANTHER" id="PTHR11717">
    <property type="entry name" value="LOW MOLECULAR WEIGHT PROTEIN TYROSINE PHOSPHATASE"/>
    <property type="match status" value="1"/>
</dbReference>
<organism evidence="6 7">
    <name type="scientific">Rothia endophytica</name>
    <dbReference type="NCBI Taxonomy" id="1324766"/>
    <lineage>
        <taxon>Bacteria</taxon>
        <taxon>Bacillati</taxon>
        <taxon>Actinomycetota</taxon>
        <taxon>Actinomycetes</taxon>
        <taxon>Micrococcales</taxon>
        <taxon>Micrococcaceae</taxon>
        <taxon>Rothia</taxon>
    </lineage>
</organism>
<comment type="caution">
    <text evidence="6">The sequence shown here is derived from an EMBL/GenBank/DDBJ whole genome shotgun (WGS) entry which is preliminary data.</text>
</comment>
<accession>A0ABP9BYH0</accession>
<gene>
    <name evidence="6" type="ORF">GCM10023352_21120</name>
</gene>
<dbReference type="RefSeq" id="WP_345447393.1">
    <property type="nucleotide sequence ID" value="NZ_BAABKP010000007.1"/>
</dbReference>
<sequence>MDMYKVMTVCTGNICRSPTGEFLLKDAAARADLPLQVASSGISNEERGNPIDRRAQKVLDELGIDTTTHRAQQFNSQDFDRFDLILAMDTNHHQALKRLAPNDAAAAKVRLMREFDPAVAHQPLEDLGIYDPWYGNQEDFYETFEMIRAAVPGVLAYVEEALESQ</sequence>